<feature type="compositionally biased region" description="Acidic residues" evidence="9">
    <location>
        <begin position="862"/>
        <end position="882"/>
    </location>
</feature>
<feature type="compositionally biased region" description="Acidic residues" evidence="9">
    <location>
        <begin position="174"/>
        <end position="193"/>
    </location>
</feature>
<dbReference type="SUPFAM" id="SSF56112">
    <property type="entry name" value="Protein kinase-like (PK-like)"/>
    <property type="match status" value="1"/>
</dbReference>
<evidence type="ECO:0000259" key="10">
    <source>
        <dbReference type="PROSITE" id="PS50011"/>
    </source>
</evidence>
<protein>
    <recommendedName>
        <fullName evidence="1">non-specific serine/threonine protein kinase</fullName>
        <ecNumber evidence="1">2.7.11.1</ecNumber>
    </recommendedName>
</protein>
<dbReference type="AlphaFoldDB" id="A0AAX4K3T2"/>
<name>A0AAX4K3T2_9TREE</name>
<keyword evidence="5" id="KW-0418">Kinase</keyword>
<feature type="region of interest" description="Disordered" evidence="9">
    <location>
        <begin position="271"/>
        <end position="291"/>
    </location>
</feature>
<dbReference type="GO" id="GO:0005829">
    <property type="term" value="C:cytosol"/>
    <property type="evidence" value="ECO:0007669"/>
    <property type="project" value="TreeGrafter"/>
</dbReference>
<reference evidence="11 12" key="1">
    <citation type="submission" date="2024-01" db="EMBL/GenBank/DDBJ databases">
        <title>Comparative genomics of Cryptococcus and Kwoniella reveals pathogenesis evolution and contrasting modes of karyotype evolution via chromosome fusion or intercentromeric recombination.</title>
        <authorList>
            <person name="Coelho M.A."/>
            <person name="David-Palma M."/>
            <person name="Shea T."/>
            <person name="Bowers K."/>
            <person name="McGinley-Smith S."/>
            <person name="Mohammad A.W."/>
            <person name="Gnirke A."/>
            <person name="Yurkov A.M."/>
            <person name="Nowrousian M."/>
            <person name="Sun S."/>
            <person name="Cuomo C.A."/>
            <person name="Heitman J."/>
        </authorList>
    </citation>
    <scope>NUCLEOTIDE SEQUENCE [LARGE SCALE GENOMIC DNA]</scope>
    <source>
        <strain evidence="11 12">CBS 6074</strain>
    </source>
</reference>
<dbReference type="SMART" id="SM00220">
    <property type="entry name" value="S_TKc"/>
    <property type="match status" value="1"/>
</dbReference>
<accession>A0AAX4K3T2</accession>
<organism evidence="11 12">
    <name type="scientific">Kwoniella dendrophila CBS 6074</name>
    <dbReference type="NCBI Taxonomy" id="1295534"/>
    <lineage>
        <taxon>Eukaryota</taxon>
        <taxon>Fungi</taxon>
        <taxon>Dikarya</taxon>
        <taxon>Basidiomycota</taxon>
        <taxon>Agaricomycotina</taxon>
        <taxon>Tremellomycetes</taxon>
        <taxon>Tremellales</taxon>
        <taxon>Cryptococcaceae</taxon>
        <taxon>Kwoniella</taxon>
    </lineage>
</organism>
<feature type="region of interest" description="Disordered" evidence="9">
    <location>
        <begin position="1"/>
        <end position="102"/>
    </location>
</feature>
<feature type="compositionally biased region" description="Acidic residues" evidence="9">
    <location>
        <begin position="335"/>
        <end position="348"/>
    </location>
</feature>
<dbReference type="EMBL" id="CP144107">
    <property type="protein sequence ID" value="WWC92267.1"/>
    <property type="molecule type" value="Genomic_DNA"/>
</dbReference>
<feature type="compositionally biased region" description="Polar residues" evidence="9">
    <location>
        <begin position="890"/>
        <end position="903"/>
    </location>
</feature>
<gene>
    <name evidence="11" type="ORF">L201_007221</name>
</gene>
<proteinExistence type="predicted"/>
<dbReference type="PANTHER" id="PTHR24054">
    <property type="entry name" value="CASEIN KINASE II SUBUNIT ALPHA"/>
    <property type="match status" value="1"/>
</dbReference>
<dbReference type="PANTHER" id="PTHR24054:SF0">
    <property type="entry name" value="CASEIN KINASE II SUBUNIT ALPHA"/>
    <property type="match status" value="1"/>
</dbReference>
<evidence type="ECO:0000256" key="7">
    <source>
        <dbReference type="ARBA" id="ARBA00047899"/>
    </source>
</evidence>
<dbReference type="GO" id="GO:0005524">
    <property type="term" value="F:ATP binding"/>
    <property type="evidence" value="ECO:0007669"/>
    <property type="project" value="UniProtKB-KW"/>
</dbReference>
<feature type="region of interest" description="Disordered" evidence="9">
    <location>
        <begin position="862"/>
        <end position="940"/>
    </location>
</feature>
<keyword evidence="12" id="KW-1185">Reference proteome</keyword>
<dbReference type="GeneID" id="91097890"/>
<keyword evidence="6" id="KW-0067">ATP-binding</keyword>
<dbReference type="GO" id="GO:0004674">
    <property type="term" value="F:protein serine/threonine kinase activity"/>
    <property type="evidence" value="ECO:0007669"/>
    <property type="project" value="UniProtKB-KW"/>
</dbReference>
<dbReference type="RefSeq" id="XP_066079029.1">
    <property type="nucleotide sequence ID" value="XM_066222932.1"/>
</dbReference>
<evidence type="ECO:0000256" key="6">
    <source>
        <dbReference type="ARBA" id="ARBA00022840"/>
    </source>
</evidence>
<dbReference type="Gene3D" id="1.10.510.10">
    <property type="entry name" value="Transferase(Phosphotransferase) domain 1"/>
    <property type="match status" value="1"/>
</dbReference>
<dbReference type="GO" id="GO:0051726">
    <property type="term" value="P:regulation of cell cycle"/>
    <property type="evidence" value="ECO:0007669"/>
    <property type="project" value="TreeGrafter"/>
</dbReference>
<evidence type="ECO:0000256" key="1">
    <source>
        <dbReference type="ARBA" id="ARBA00012513"/>
    </source>
</evidence>
<dbReference type="CDD" id="cd14019">
    <property type="entry name" value="STKc_Cdc7"/>
    <property type="match status" value="1"/>
</dbReference>
<evidence type="ECO:0000313" key="11">
    <source>
        <dbReference type="EMBL" id="WWC92267.1"/>
    </source>
</evidence>
<feature type="compositionally biased region" description="Low complexity" evidence="9">
    <location>
        <begin position="1"/>
        <end position="14"/>
    </location>
</feature>
<dbReference type="Gene3D" id="3.30.200.20">
    <property type="entry name" value="Phosphorylase Kinase, domain 1"/>
    <property type="match status" value="1"/>
</dbReference>
<feature type="region of interest" description="Disordered" evidence="9">
    <location>
        <begin position="121"/>
        <end position="196"/>
    </location>
</feature>
<evidence type="ECO:0000313" key="12">
    <source>
        <dbReference type="Proteomes" id="UP001355207"/>
    </source>
</evidence>
<comment type="catalytic activity">
    <reaction evidence="7">
        <text>L-threonyl-[protein] + ATP = O-phospho-L-threonyl-[protein] + ADP + H(+)</text>
        <dbReference type="Rhea" id="RHEA:46608"/>
        <dbReference type="Rhea" id="RHEA-COMP:11060"/>
        <dbReference type="Rhea" id="RHEA-COMP:11605"/>
        <dbReference type="ChEBI" id="CHEBI:15378"/>
        <dbReference type="ChEBI" id="CHEBI:30013"/>
        <dbReference type="ChEBI" id="CHEBI:30616"/>
        <dbReference type="ChEBI" id="CHEBI:61977"/>
        <dbReference type="ChEBI" id="CHEBI:456216"/>
        <dbReference type="EC" id="2.7.11.1"/>
    </reaction>
</comment>
<evidence type="ECO:0000256" key="4">
    <source>
        <dbReference type="ARBA" id="ARBA00022741"/>
    </source>
</evidence>
<dbReference type="EC" id="2.7.11.1" evidence="1"/>
<evidence type="ECO:0000256" key="5">
    <source>
        <dbReference type="ARBA" id="ARBA00022777"/>
    </source>
</evidence>
<dbReference type="InterPro" id="IPR008271">
    <property type="entry name" value="Ser/Thr_kinase_AS"/>
</dbReference>
<keyword evidence="2" id="KW-0723">Serine/threonine-protein kinase</keyword>
<dbReference type="InterPro" id="IPR045216">
    <property type="entry name" value="CK2_alpha"/>
</dbReference>
<evidence type="ECO:0000256" key="9">
    <source>
        <dbReference type="SAM" id="MobiDB-lite"/>
    </source>
</evidence>
<evidence type="ECO:0000256" key="2">
    <source>
        <dbReference type="ARBA" id="ARBA00022527"/>
    </source>
</evidence>
<evidence type="ECO:0000256" key="3">
    <source>
        <dbReference type="ARBA" id="ARBA00022679"/>
    </source>
</evidence>
<dbReference type="InterPro" id="IPR000719">
    <property type="entry name" value="Prot_kinase_dom"/>
</dbReference>
<feature type="compositionally biased region" description="Polar residues" evidence="9">
    <location>
        <begin position="121"/>
        <end position="137"/>
    </location>
</feature>
<dbReference type="GO" id="GO:0005634">
    <property type="term" value="C:nucleus"/>
    <property type="evidence" value="ECO:0007669"/>
    <property type="project" value="TreeGrafter"/>
</dbReference>
<dbReference type="Proteomes" id="UP001355207">
    <property type="component" value="Chromosome 10"/>
</dbReference>
<comment type="catalytic activity">
    <reaction evidence="8">
        <text>L-seryl-[protein] + ATP = O-phospho-L-seryl-[protein] + ADP + H(+)</text>
        <dbReference type="Rhea" id="RHEA:17989"/>
        <dbReference type="Rhea" id="RHEA-COMP:9863"/>
        <dbReference type="Rhea" id="RHEA-COMP:11604"/>
        <dbReference type="ChEBI" id="CHEBI:15378"/>
        <dbReference type="ChEBI" id="CHEBI:29999"/>
        <dbReference type="ChEBI" id="CHEBI:30616"/>
        <dbReference type="ChEBI" id="CHEBI:83421"/>
        <dbReference type="ChEBI" id="CHEBI:456216"/>
        <dbReference type="EC" id="2.7.11.1"/>
    </reaction>
</comment>
<evidence type="ECO:0000256" key="8">
    <source>
        <dbReference type="ARBA" id="ARBA00048679"/>
    </source>
</evidence>
<feature type="compositionally biased region" description="Polar residues" evidence="9">
    <location>
        <begin position="50"/>
        <end position="63"/>
    </location>
</feature>
<keyword evidence="3" id="KW-0808">Transferase</keyword>
<dbReference type="Pfam" id="PF00069">
    <property type="entry name" value="Pkinase"/>
    <property type="match status" value="2"/>
</dbReference>
<dbReference type="InterPro" id="IPR011009">
    <property type="entry name" value="Kinase-like_dom_sf"/>
</dbReference>
<feature type="region of interest" description="Disordered" evidence="9">
    <location>
        <begin position="335"/>
        <end position="365"/>
    </location>
</feature>
<sequence length="940" mass="105394">MTSISQSTSISLSPPIQPVSKITTWPLEHEDIDPSSSSSRPLHLNVPPIASTSTYSRSIPTSRGTKRLNREGSTSPKRKRIREATPIIDDGLVSIPSLGNGNGGEGTSSYQYFDASGPASAYQTTTVEGPNSYAQVQDQERYQVTDTSENGEGEESKSVLFSEQAVGTGKTEPLEEGEEEEDREDEEDGDQYDDLGNQTITMPIEEQFVAEEFVIEGEGQEDGVEGEYDIEEENFEPQYDITHNHNEGNEISSNSRPLTIDLRKVMPPPKGTISHIKSRSASSSRHSATGTVLGNDTMTQVIEGSSSKQLKTSHSFTELNQEAYSDNIEYFQEEGVEGGGGEEEEDTSSPESYHSGDSDEYEMDHRPVLERTAVKRDIRSFTESLTLLREGIDGYLPFKVVDRLGEGTFSSVYLAHDCLHRTYTNEYWSGIPDDEDDDSEEPKEVKVALKKILVTSSPARIENELAILEALRGCRNVSQLISAFREEDQIIIVLPYHRSDDFRHFYKHMDPPHIRSYLQSLFRALKDIHKRGIVHRDVKPANFLYDYETEEGVLVDFGLAERYCPPRKPTCQHAPATLTTLQGSKTKTNETSIVEQAVYDARKRSKQGEGKIGFPHEDKRPTIKTNRAGTRGFRAPEVLLKCPDQTVAIDIWSAGVMLLSILTHKFPVFNSSDDIEALMEIAAIFGRAAMERCALLHNRTIITNVPSVDTHPGSLASLVMRLNPHIYTPHMPNPTPEDAREHIEAIDQVIDLCHKLLRLDATKRLTAAQALRHPFLAPLEGEEDEEEGRDEIIHPTEGKCGDLHDTEDGRHRAYMHPDMRDFAFGQGIPLSRDSLCPEHEHLQQRFQLNPLVTRRWVMQAAEDNDEEQAEEEQNFEEEEGDFVIERPTEVANNTRYSKGTANGNHLKERDINAPYQNGSTINGKRRGALVNDTHKGQTGY</sequence>
<feature type="compositionally biased region" description="Low complexity" evidence="9">
    <location>
        <begin position="273"/>
        <end position="288"/>
    </location>
</feature>
<dbReference type="GO" id="GO:0005956">
    <property type="term" value="C:protein kinase CK2 complex"/>
    <property type="evidence" value="ECO:0007669"/>
    <property type="project" value="TreeGrafter"/>
</dbReference>
<dbReference type="PROSITE" id="PS00108">
    <property type="entry name" value="PROTEIN_KINASE_ST"/>
    <property type="match status" value="1"/>
</dbReference>
<keyword evidence="4" id="KW-0547">Nucleotide-binding</keyword>
<dbReference type="PROSITE" id="PS50011">
    <property type="entry name" value="PROTEIN_KINASE_DOM"/>
    <property type="match status" value="1"/>
</dbReference>
<feature type="domain" description="Protein kinase" evidence="10">
    <location>
        <begin position="398"/>
        <end position="776"/>
    </location>
</feature>